<protein>
    <submittedName>
        <fullName evidence="1">Uncharacterized protein</fullName>
    </submittedName>
</protein>
<evidence type="ECO:0000313" key="2">
    <source>
        <dbReference type="Proteomes" id="UP000028483"/>
    </source>
</evidence>
<dbReference type="HOGENOM" id="CLU_3399167_0_0_6"/>
<comment type="caution">
    <text evidence="1">The sequence shown here is derived from an EMBL/GenBank/DDBJ whole genome shotgun (WGS) entry which is preliminary data.</text>
</comment>
<organism evidence="1 2">
    <name type="scientific">Xenorhabdus bovienii str. oregonense</name>
    <dbReference type="NCBI Taxonomy" id="1398202"/>
    <lineage>
        <taxon>Bacteria</taxon>
        <taxon>Pseudomonadati</taxon>
        <taxon>Pseudomonadota</taxon>
        <taxon>Gammaproteobacteria</taxon>
        <taxon>Enterobacterales</taxon>
        <taxon>Morganellaceae</taxon>
        <taxon>Xenorhabdus</taxon>
    </lineage>
</organism>
<dbReference type="Proteomes" id="UP000028483">
    <property type="component" value="Unassembled WGS sequence"/>
</dbReference>
<name>A0A077PA99_XENBV</name>
<gene>
    <name evidence="1" type="ORF">XBO1_500001</name>
</gene>
<proteinExistence type="predicted"/>
<dbReference type="EMBL" id="CBSX010000216">
    <property type="protein sequence ID" value="CDH07734.1"/>
    <property type="molecule type" value="Genomic_DNA"/>
</dbReference>
<evidence type="ECO:0000313" key="1">
    <source>
        <dbReference type="EMBL" id="CDH07734.1"/>
    </source>
</evidence>
<sequence>MAQGAAADGPPALVIQFTGPDLMYYYKLLMG</sequence>
<reference evidence="1" key="1">
    <citation type="submission" date="2013-07" db="EMBL/GenBank/DDBJ databases">
        <title>Sub-species coevolution in mutualistic symbiosis.</title>
        <authorList>
            <person name="Murfin K."/>
            <person name="Klassen J."/>
            <person name="Lee M."/>
            <person name="Forst S."/>
            <person name="Stock P."/>
            <person name="Goodrich-Blair H."/>
        </authorList>
    </citation>
    <scope>NUCLEOTIDE SEQUENCE [LARGE SCALE GENOMIC DNA]</scope>
    <source>
        <strain evidence="1">Oregonense</strain>
    </source>
</reference>
<dbReference type="AlphaFoldDB" id="A0A077PA99"/>
<accession>A0A077PA99</accession>